<gene>
    <name evidence="1" type="ORF">A9D12_12415</name>
</gene>
<evidence type="ECO:0000313" key="1">
    <source>
        <dbReference type="EMBL" id="ANK13612.1"/>
    </source>
</evidence>
<proteinExistence type="predicted"/>
<protein>
    <recommendedName>
        <fullName evidence="3">Phytoene synthase</fullName>
    </recommendedName>
</protein>
<dbReference type="RefSeq" id="WP_068352300.1">
    <property type="nucleotide sequence ID" value="NZ_CP016033.1"/>
</dbReference>
<dbReference type="Proteomes" id="UP000078263">
    <property type="component" value="Chromosome"/>
</dbReference>
<dbReference type="OrthoDB" id="9814909at2"/>
<dbReference type="EMBL" id="CP016033">
    <property type="protein sequence ID" value="ANK13612.1"/>
    <property type="molecule type" value="Genomic_DNA"/>
</dbReference>
<keyword evidence="2" id="KW-1185">Reference proteome</keyword>
<dbReference type="KEGG" id="pns:A9D12_12415"/>
<evidence type="ECO:0000313" key="2">
    <source>
        <dbReference type="Proteomes" id="UP000078263"/>
    </source>
</evidence>
<dbReference type="SUPFAM" id="SSF48576">
    <property type="entry name" value="Terpenoid synthases"/>
    <property type="match status" value="1"/>
</dbReference>
<accession>A0A192D6W7</accession>
<reference evidence="1 2" key="1">
    <citation type="submission" date="2016-05" db="EMBL/GenBank/DDBJ databases">
        <title>Compelete Genome Sequence of Bacteriochlorophyll-Synthesizing Bacterium Porphyrobacter neustonensis DSM 9434.</title>
        <authorList>
            <person name="Shi X.-L."/>
            <person name="Wu Y.-H."/>
            <person name="Cheng H."/>
            <person name="Xu L."/>
            <person name="Zhang X.-Q."/>
            <person name="Wang C.-S."/>
            <person name="Xu X.-W."/>
        </authorList>
    </citation>
    <scope>NUCLEOTIDE SEQUENCE [LARGE SCALE GENOMIC DNA]</scope>
    <source>
        <strain evidence="1 2">DSM 9434</strain>
    </source>
</reference>
<sequence>MNAAVAEPLPPEITLALAWSGVAVRAPLAVAFQLDRRLARIVQRTTEPMLGQMRLAWWREALDKPWDERPTGDAVLDGIGRHWQGREQALIQMVDAWELFVTAQDLGPAEAARFGAGRGAFFAALVPDPDETPLVRRLLAAGHCWAAADASQAVSRPEERGALIASGAAARRGTGRMSGEWRGLAVLGALGARSLDAGGIPLMDGRGASLTAYRAAIFGA</sequence>
<name>A0A192D6W7_9SPHN</name>
<evidence type="ECO:0008006" key="3">
    <source>
        <dbReference type="Google" id="ProtNLM"/>
    </source>
</evidence>
<dbReference type="STRING" id="1112.A9D12_12415"/>
<dbReference type="InterPro" id="IPR008949">
    <property type="entry name" value="Isoprenoid_synthase_dom_sf"/>
</dbReference>
<dbReference type="AlphaFoldDB" id="A0A192D6W7"/>
<organism evidence="1 2">
    <name type="scientific">Erythrobacter neustonensis</name>
    <dbReference type="NCBI Taxonomy" id="1112"/>
    <lineage>
        <taxon>Bacteria</taxon>
        <taxon>Pseudomonadati</taxon>
        <taxon>Pseudomonadota</taxon>
        <taxon>Alphaproteobacteria</taxon>
        <taxon>Sphingomonadales</taxon>
        <taxon>Erythrobacteraceae</taxon>
        <taxon>Erythrobacter/Porphyrobacter group</taxon>
        <taxon>Erythrobacter</taxon>
    </lineage>
</organism>